<dbReference type="Gene3D" id="3.40.50.720">
    <property type="entry name" value="NAD(P)-binding Rossmann-like Domain"/>
    <property type="match status" value="1"/>
</dbReference>
<dbReference type="InterPro" id="IPR020830">
    <property type="entry name" value="GlycerAld_3-P_DH_AS"/>
</dbReference>
<dbReference type="PANTHER" id="PTHR43148">
    <property type="entry name" value="GLYCERALDEHYDE-3-PHOSPHATE DEHYDROGENASE 2"/>
    <property type="match status" value="1"/>
</dbReference>
<sequence length="115" mass="12835">MFKYDSVHGIYNKKIKKDKNSFDIGLGRTQIISETNPLKLPWKKNKIDIVIECTGILTSKQDSLKHIKAGSKKVIISAPSDNPDITVVYGVNHKEINDRHKIISNASCTTNCLAP</sequence>
<accession>A0A383CGY8</accession>
<dbReference type="SMART" id="SM00846">
    <property type="entry name" value="Gp_dh_N"/>
    <property type="match status" value="1"/>
</dbReference>
<dbReference type="InterPro" id="IPR020831">
    <property type="entry name" value="GlycerAld/Erythrose_P_DH"/>
</dbReference>
<dbReference type="InterPro" id="IPR036291">
    <property type="entry name" value="NAD(P)-bd_dom_sf"/>
</dbReference>
<feature type="domain" description="Glyceraldehyde 3-phosphate dehydrogenase NAD(P) binding" evidence="2">
    <location>
        <begin position="1"/>
        <end position="108"/>
    </location>
</feature>
<dbReference type="Pfam" id="PF00044">
    <property type="entry name" value="Gp_dh_N"/>
    <property type="match status" value="1"/>
</dbReference>
<protein>
    <recommendedName>
        <fullName evidence="2">Glyceraldehyde 3-phosphate dehydrogenase NAD(P) binding domain-containing protein</fullName>
    </recommendedName>
</protein>
<feature type="non-terminal residue" evidence="3">
    <location>
        <position position="115"/>
    </location>
</feature>
<evidence type="ECO:0000313" key="3">
    <source>
        <dbReference type="EMBL" id="SVE31015.1"/>
    </source>
</evidence>
<organism evidence="3">
    <name type="scientific">marine metagenome</name>
    <dbReference type="NCBI Taxonomy" id="408172"/>
    <lineage>
        <taxon>unclassified sequences</taxon>
        <taxon>metagenomes</taxon>
        <taxon>ecological metagenomes</taxon>
    </lineage>
</organism>
<keyword evidence="1" id="KW-0560">Oxidoreductase</keyword>
<dbReference type="AlphaFoldDB" id="A0A383CGY8"/>
<evidence type="ECO:0000256" key="1">
    <source>
        <dbReference type="ARBA" id="ARBA00023002"/>
    </source>
</evidence>
<dbReference type="GO" id="GO:0051287">
    <property type="term" value="F:NAD binding"/>
    <property type="evidence" value="ECO:0007669"/>
    <property type="project" value="InterPro"/>
</dbReference>
<gene>
    <name evidence="3" type="ORF">METZ01_LOCUS483869</name>
</gene>
<name>A0A383CGY8_9ZZZZ</name>
<dbReference type="InterPro" id="IPR020828">
    <property type="entry name" value="GlycerAld_3-P_DH_NAD(P)-bd"/>
</dbReference>
<proteinExistence type="predicted"/>
<dbReference type="SUPFAM" id="SSF51735">
    <property type="entry name" value="NAD(P)-binding Rossmann-fold domains"/>
    <property type="match status" value="1"/>
</dbReference>
<evidence type="ECO:0000259" key="2">
    <source>
        <dbReference type="SMART" id="SM00846"/>
    </source>
</evidence>
<dbReference type="PRINTS" id="PR00078">
    <property type="entry name" value="G3PDHDRGNASE"/>
</dbReference>
<reference evidence="3" key="1">
    <citation type="submission" date="2018-05" db="EMBL/GenBank/DDBJ databases">
        <authorList>
            <person name="Lanie J.A."/>
            <person name="Ng W.-L."/>
            <person name="Kazmierczak K.M."/>
            <person name="Andrzejewski T.M."/>
            <person name="Davidsen T.M."/>
            <person name="Wayne K.J."/>
            <person name="Tettelin H."/>
            <person name="Glass J.I."/>
            <person name="Rusch D."/>
            <person name="Podicherti R."/>
            <person name="Tsui H.-C.T."/>
            <person name="Winkler M.E."/>
        </authorList>
    </citation>
    <scope>NUCLEOTIDE SEQUENCE</scope>
</reference>
<dbReference type="PROSITE" id="PS00071">
    <property type="entry name" value="GAPDH"/>
    <property type="match status" value="1"/>
</dbReference>
<dbReference type="GO" id="GO:0016620">
    <property type="term" value="F:oxidoreductase activity, acting on the aldehyde or oxo group of donors, NAD or NADP as acceptor"/>
    <property type="evidence" value="ECO:0007669"/>
    <property type="project" value="InterPro"/>
</dbReference>
<dbReference type="EMBL" id="UINC01208466">
    <property type="protein sequence ID" value="SVE31015.1"/>
    <property type="molecule type" value="Genomic_DNA"/>
</dbReference>